<keyword evidence="5" id="KW-0539">Nucleus</keyword>
<proteinExistence type="predicted"/>
<evidence type="ECO:0000256" key="4">
    <source>
        <dbReference type="ARBA" id="ARBA00023125"/>
    </source>
</evidence>
<evidence type="ECO:0000256" key="3">
    <source>
        <dbReference type="ARBA" id="ARBA00023015"/>
    </source>
</evidence>
<feature type="domain" description="Myb-like" evidence="6">
    <location>
        <begin position="170"/>
        <end position="220"/>
    </location>
</feature>
<evidence type="ECO:0000256" key="5">
    <source>
        <dbReference type="ARBA" id="ARBA00023242"/>
    </source>
</evidence>
<dbReference type="Pfam" id="PF13921">
    <property type="entry name" value="Myb_DNA-bind_6"/>
    <property type="match status" value="1"/>
</dbReference>
<dbReference type="InterPro" id="IPR009057">
    <property type="entry name" value="Homeodomain-like_sf"/>
</dbReference>
<evidence type="ECO:0000259" key="6">
    <source>
        <dbReference type="PROSITE" id="PS50090"/>
    </source>
</evidence>
<keyword evidence="3" id="KW-0804">Transcription</keyword>
<feature type="domain" description="HTH myb-type" evidence="7">
    <location>
        <begin position="122"/>
        <end position="169"/>
    </location>
</feature>
<keyword evidence="3" id="KW-0805">Transcription regulation</keyword>
<keyword evidence="2" id="KW-0677">Repeat</keyword>
<name>A0A896WCA4_MELAB</name>
<dbReference type="EMBL" id="MW302479">
    <property type="protein sequence ID" value="QSD99633.1"/>
    <property type="molecule type" value="Genomic_DNA"/>
</dbReference>
<evidence type="ECO:0000259" key="7">
    <source>
        <dbReference type="PROSITE" id="PS51294"/>
    </source>
</evidence>
<dbReference type="PROSITE" id="PS51294">
    <property type="entry name" value="HTH_MYB"/>
    <property type="match status" value="2"/>
</dbReference>
<dbReference type="InterPro" id="IPR001005">
    <property type="entry name" value="SANT/Myb"/>
</dbReference>
<dbReference type="InterPro" id="IPR017930">
    <property type="entry name" value="Myb_dom"/>
</dbReference>
<protein>
    <submittedName>
        <fullName evidence="8">MYB family transcription factor</fullName>
    </submittedName>
</protein>
<dbReference type="AlphaFoldDB" id="A0A896WCA4"/>
<gene>
    <name evidence="8" type="primary">EVM0002440.1</name>
</gene>
<dbReference type="CDD" id="cd00167">
    <property type="entry name" value="SANT"/>
    <property type="match status" value="2"/>
</dbReference>
<dbReference type="GO" id="GO:0000981">
    <property type="term" value="F:DNA-binding transcription factor activity, RNA polymerase II-specific"/>
    <property type="evidence" value="ECO:0007669"/>
    <property type="project" value="TreeGrafter"/>
</dbReference>
<organism evidence="8">
    <name type="scientific">Melilotus albus</name>
    <name type="common">White sweet clover</name>
    <name type="synonym">Melilotus officinalis subsp. albus</name>
    <dbReference type="NCBI Taxonomy" id="47082"/>
    <lineage>
        <taxon>Eukaryota</taxon>
        <taxon>Viridiplantae</taxon>
        <taxon>Streptophyta</taxon>
        <taxon>Embryophyta</taxon>
        <taxon>Tracheophyta</taxon>
        <taxon>Spermatophyta</taxon>
        <taxon>Magnoliopsida</taxon>
        <taxon>eudicotyledons</taxon>
        <taxon>Gunneridae</taxon>
        <taxon>Pentapetalae</taxon>
        <taxon>rosids</taxon>
        <taxon>fabids</taxon>
        <taxon>Fabales</taxon>
        <taxon>Fabaceae</taxon>
        <taxon>Papilionoideae</taxon>
        <taxon>50 kb inversion clade</taxon>
        <taxon>NPAAA clade</taxon>
        <taxon>Hologalegina</taxon>
        <taxon>IRL clade</taxon>
        <taxon>Trifolieae</taxon>
        <taxon>Melilotus</taxon>
    </lineage>
</organism>
<sequence>MEFDLDNQGKQPKLLNLFPEYPCLKREIHTSQSSVLVPPPQNNPLLNYHLNPNFHDHFLNVPDNRNMLKGPLSPNMHAIHLYGMSLSLSSIISQSFEAINFLQRGYLHTLSVTDINIAYVIKKSWTTDEDMELVKLVKQHGLKKWSQIARSMNGGRDAKQCRERWRNHLFPNIKKDSWTPEEDMILIKTHWKVGNKWAEISKRLSGRSENSIKNRWNSTKRRQNVRMKRKCNHHSNDGSLLYEYIKLVTLAEKTAKDSKMNTSEMKMKMLGDGNEDLARLLL</sequence>
<dbReference type="InterPro" id="IPR050560">
    <property type="entry name" value="MYB_TF"/>
</dbReference>
<accession>A0A896WCA4</accession>
<dbReference type="FunFam" id="1.10.10.60:FF:000010">
    <property type="entry name" value="Transcriptional activator Myb isoform A"/>
    <property type="match status" value="1"/>
</dbReference>
<keyword evidence="4" id="KW-0238">DNA-binding</keyword>
<dbReference type="GO" id="GO:0005634">
    <property type="term" value="C:nucleus"/>
    <property type="evidence" value="ECO:0007669"/>
    <property type="project" value="UniProtKB-SubCell"/>
</dbReference>
<dbReference type="PANTHER" id="PTHR45614:SF285">
    <property type="entry name" value="TRANSCRIPTION FACTOR MYB98"/>
    <property type="match status" value="1"/>
</dbReference>
<reference evidence="8" key="1">
    <citation type="journal article" name="Plants (Basel)">
        <title>NAC and MYB Families and Lignin Biosynthesis-Related Members Identification and Expression Analysis in Melilotus albus.</title>
        <authorList>
            <person name="Chen L."/>
            <person name="Wu F."/>
            <person name="Zhang J."/>
        </authorList>
    </citation>
    <scope>NUCLEOTIDE SEQUENCE</scope>
</reference>
<dbReference type="SMART" id="SM00717">
    <property type="entry name" value="SANT"/>
    <property type="match status" value="2"/>
</dbReference>
<comment type="subcellular location">
    <subcellularLocation>
        <location evidence="1">Nucleus</location>
    </subcellularLocation>
</comment>
<evidence type="ECO:0000313" key="8">
    <source>
        <dbReference type="EMBL" id="QSD99633.1"/>
    </source>
</evidence>
<evidence type="ECO:0000256" key="2">
    <source>
        <dbReference type="ARBA" id="ARBA00022737"/>
    </source>
</evidence>
<feature type="domain" description="HTH myb-type" evidence="7">
    <location>
        <begin position="171"/>
        <end position="224"/>
    </location>
</feature>
<evidence type="ECO:0000256" key="1">
    <source>
        <dbReference type="ARBA" id="ARBA00004123"/>
    </source>
</evidence>
<dbReference type="GO" id="GO:0000978">
    <property type="term" value="F:RNA polymerase II cis-regulatory region sequence-specific DNA binding"/>
    <property type="evidence" value="ECO:0007669"/>
    <property type="project" value="TreeGrafter"/>
</dbReference>
<dbReference type="PANTHER" id="PTHR45614">
    <property type="entry name" value="MYB PROTEIN-RELATED"/>
    <property type="match status" value="1"/>
</dbReference>
<dbReference type="Gene3D" id="1.10.10.60">
    <property type="entry name" value="Homeodomain-like"/>
    <property type="match status" value="2"/>
</dbReference>
<dbReference type="PROSITE" id="PS50090">
    <property type="entry name" value="MYB_LIKE"/>
    <property type="match status" value="2"/>
</dbReference>
<dbReference type="SUPFAM" id="SSF46689">
    <property type="entry name" value="Homeodomain-like"/>
    <property type="match status" value="1"/>
</dbReference>
<feature type="domain" description="Myb-like" evidence="6">
    <location>
        <begin position="122"/>
        <end position="169"/>
    </location>
</feature>